<reference evidence="2" key="1">
    <citation type="submission" date="2023-05" db="EMBL/GenBank/DDBJ databases">
        <title>Nepenthes gracilis genome sequencing.</title>
        <authorList>
            <person name="Fukushima K."/>
        </authorList>
    </citation>
    <scope>NUCLEOTIDE SEQUENCE</scope>
    <source>
        <strain evidence="2">SING2019-196</strain>
    </source>
</reference>
<protein>
    <submittedName>
        <fullName evidence="2">Uncharacterized protein</fullName>
    </submittedName>
</protein>
<sequence length="88" mass="9080">MPPLARADPTLVDCELMCGAPDLGVNRVSADWGNASRLAESSPTGPVIPSQSSGGELKEVALWPIPDSPPTNISSMIGDLGQGSDYKS</sequence>
<name>A0AAD3S7X4_NEPGR</name>
<dbReference type="AlphaFoldDB" id="A0AAD3S7X4"/>
<comment type="caution">
    <text evidence="2">The sequence shown here is derived from an EMBL/GenBank/DDBJ whole genome shotgun (WGS) entry which is preliminary data.</text>
</comment>
<evidence type="ECO:0000313" key="3">
    <source>
        <dbReference type="Proteomes" id="UP001279734"/>
    </source>
</evidence>
<gene>
    <name evidence="2" type="ORF">Nepgr_007950</name>
</gene>
<evidence type="ECO:0000256" key="1">
    <source>
        <dbReference type="SAM" id="MobiDB-lite"/>
    </source>
</evidence>
<keyword evidence="3" id="KW-1185">Reference proteome</keyword>
<proteinExistence type="predicted"/>
<accession>A0AAD3S7X4</accession>
<organism evidence="2 3">
    <name type="scientific">Nepenthes gracilis</name>
    <name type="common">Slender pitcher plant</name>
    <dbReference type="NCBI Taxonomy" id="150966"/>
    <lineage>
        <taxon>Eukaryota</taxon>
        <taxon>Viridiplantae</taxon>
        <taxon>Streptophyta</taxon>
        <taxon>Embryophyta</taxon>
        <taxon>Tracheophyta</taxon>
        <taxon>Spermatophyta</taxon>
        <taxon>Magnoliopsida</taxon>
        <taxon>eudicotyledons</taxon>
        <taxon>Gunneridae</taxon>
        <taxon>Pentapetalae</taxon>
        <taxon>Caryophyllales</taxon>
        <taxon>Nepenthaceae</taxon>
        <taxon>Nepenthes</taxon>
    </lineage>
</organism>
<evidence type="ECO:0000313" key="2">
    <source>
        <dbReference type="EMBL" id="GMH06110.1"/>
    </source>
</evidence>
<feature type="region of interest" description="Disordered" evidence="1">
    <location>
        <begin position="36"/>
        <end position="88"/>
    </location>
</feature>
<feature type="compositionally biased region" description="Polar residues" evidence="1">
    <location>
        <begin position="39"/>
        <end position="54"/>
    </location>
</feature>
<dbReference type="Proteomes" id="UP001279734">
    <property type="component" value="Unassembled WGS sequence"/>
</dbReference>
<dbReference type="EMBL" id="BSYO01000006">
    <property type="protein sequence ID" value="GMH06110.1"/>
    <property type="molecule type" value="Genomic_DNA"/>
</dbReference>